<dbReference type="Pfam" id="PF20230">
    <property type="entry name" value="DUF6588"/>
    <property type="match status" value="1"/>
</dbReference>
<dbReference type="KEGG" id="gfo:GFO_2748"/>
<dbReference type="EMBL" id="CU207366">
    <property type="protein sequence ID" value="CAL67702.1"/>
    <property type="molecule type" value="Genomic_DNA"/>
</dbReference>
<dbReference type="HOGENOM" id="CLU_841325_0_0_10"/>
<protein>
    <submittedName>
        <fullName evidence="1">Uncharacterized protein</fullName>
    </submittedName>
</protein>
<sequence length="350" mass="38788">MWVFCVIMGSKPIFYYFCSNLIYFTMKKFKYFFLSIFIFASGKSFSQAIPEEGREIINDFLILADGFATPAAESAAYQGTASWFTSARALEPWKVDVSLHANALFVPSSKKEFTVNNGDFANLTINDGDRGAVIPTAFGSDSEVMFNGTFMGEDFSFQALEGIDKGALFYPFAQVSVGLPYGFQLGVRALPELEVDGSKFSTYGVGLKYNISQFFRYNKEEDLQVAAILAYDIFDVGYEFEQVSVPGLVNLNEIDVSAGIWMAEMMASKRYENFEIFGALGVAQSDFEYEFGGNGLGLGLVNSELATLNDKEAQFKGDIGFNLYFNKFKVSTMATAGKFVNLNVGLHFLL</sequence>
<name>A0M507_CHRFK</name>
<dbReference type="InterPro" id="IPR046495">
    <property type="entry name" value="DUF6588"/>
</dbReference>
<reference evidence="1 2" key="1">
    <citation type="journal article" date="2006" name="Environ. Microbiol.">
        <title>Whole genome analysis of the marine Bacteroidetes'Gramella forsetii' reveals adaptations to degradation of polymeric organic matter.</title>
        <authorList>
            <person name="Bauer M."/>
            <person name="Kube M."/>
            <person name="Teeling H."/>
            <person name="Richter M."/>
            <person name="Lombardot T."/>
            <person name="Allers E."/>
            <person name="Wuerdemann C.A."/>
            <person name="Quast C."/>
            <person name="Kuhl H."/>
            <person name="Knaust F."/>
            <person name="Woebken D."/>
            <person name="Bischof K."/>
            <person name="Mussmann M."/>
            <person name="Choudhuri J.V."/>
            <person name="Meyer F."/>
            <person name="Reinhardt R."/>
            <person name="Amann R.I."/>
            <person name="Gloeckner F.O."/>
        </authorList>
    </citation>
    <scope>NUCLEOTIDE SEQUENCE [LARGE SCALE GENOMIC DNA]</scope>
    <source>
        <strain evidence="1 2">KT0803</strain>
    </source>
</reference>
<dbReference type="AlphaFoldDB" id="A0M507"/>
<gene>
    <name evidence="1" type="ordered locus">GFO_2748</name>
</gene>
<proteinExistence type="predicted"/>
<dbReference type="Proteomes" id="UP000000755">
    <property type="component" value="Chromosome"/>
</dbReference>
<evidence type="ECO:0000313" key="1">
    <source>
        <dbReference type="EMBL" id="CAL67702.1"/>
    </source>
</evidence>
<organism evidence="1 2">
    <name type="scientific">Christiangramia forsetii (strain DSM 17595 / CGMCC 1.15422 / KT0803)</name>
    <name type="common">Gramella forsetii</name>
    <dbReference type="NCBI Taxonomy" id="411154"/>
    <lineage>
        <taxon>Bacteria</taxon>
        <taxon>Pseudomonadati</taxon>
        <taxon>Bacteroidota</taxon>
        <taxon>Flavobacteriia</taxon>
        <taxon>Flavobacteriales</taxon>
        <taxon>Flavobacteriaceae</taxon>
        <taxon>Christiangramia</taxon>
    </lineage>
</organism>
<accession>A0M507</accession>
<dbReference type="STRING" id="411154.GFO_2748"/>
<dbReference type="eggNOG" id="ENOG502Z8Z5">
    <property type="taxonomic scope" value="Bacteria"/>
</dbReference>
<evidence type="ECO:0000313" key="2">
    <source>
        <dbReference type="Proteomes" id="UP000000755"/>
    </source>
</evidence>